<proteinExistence type="predicted"/>
<dbReference type="KEGG" id="tet:TTHERM_00532390"/>
<reference evidence="3" key="1">
    <citation type="journal article" date="2006" name="PLoS Biol.">
        <title>Macronuclear genome sequence of the ciliate Tetrahymena thermophila, a model eukaryote.</title>
        <authorList>
            <person name="Eisen J.A."/>
            <person name="Coyne R.S."/>
            <person name="Wu M."/>
            <person name="Wu D."/>
            <person name="Thiagarajan M."/>
            <person name="Wortman J.R."/>
            <person name="Badger J.H."/>
            <person name="Ren Q."/>
            <person name="Amedeo P."/>
            <person name="Jones K.M."/>
            <person name="Tallon L.J."/>
            <person name="Delcher A.L."/>
            <person name="Salzberg S.L."/>
            <person name="Silva J.C."/>
            <person name="Haas B.J."/>
            <person name="Majoros W.H."/>
            <person name="Farzad M."/>
            <person name="Carlton J.M."/>
            <person name="Smith R.K. Jr."/>
            <person name="Garg J."/>
            <person name="Pearlman R.E."/>
            <person name="Karrer K.M."/>
            <person name="Sun L."/>
            <person name="Manning G."/>
            <person name="Elde N.C."/>
            <person name="Turkewitz A.P."/>
            <person name="Asai D.J."/>
            <person name="Wilkes D.E."/>
            <person name="Wang Y."/>
            <person name="Cai H."/>
            <person name="Collins K."/>
            <person name="Stewart B.A."/>
            <person name="Lee S.R."/>
            <person name="Wilamowska K."/>
            <person name="Weinberg Z."/>
            <person name="Ruzzo W.L."/>
            <person name="Wloga D."/>
            <person name="Gaertig J."/>
            <person name="Frankel J."/>
            <person name="Tsao C.-C."/>
            <person name="Gorovsky M.A."/>
            <person name="Keeling P.J."/>
            <person name="Waller R.F."/>
            <person name="Patron N.J."/>
            <person name="Cherry J.M."/>
            <person name="Stover N.A."/>
            <person name="Krieger C.J."/>
            <person name="del Toro C."/>
            <person name="Ryder H.F."/>
            <person name="Williamson S.C."/>
            <person name="Barbeau R.A."/>
            <person name="Hamilton E.P."/>
            <person name="Orias E."/>
        </authorList>
    </citation>
    <scope>NUCLEOTIDE SEQUENCE [LARGE SCALE GENOMIC DNA]</scope>
    <source>
        <strain evidence="3">SB210</strain>
    </source>
</reference>
<feature type="region of interest" description="Disordered" evidence="1">
    <location>
        <begin position="79"/>
        <end position="111"/>
    </location>
</feature>
<protein>
    <submittedName>
        <fullName evidence="2">Uncharacterized protein</fullName>
    </submittedName>
</protein>
<dbReference type="EMBL" id="GG662455">
    <property type="protein sequence ID" value="EAS04117.1"/>
    <property type="molecule type" value="Genomic_DNA"/>
</dbReference>
<dbReference type="AlphaFoldDB" id="Q248C8"/>
<feature type="compositionally biased region" description="Low complexity" evidence="1">
    <location>
        <begin position="90"/>
        <end position="100"/>
    </location>
</feature>
<dbReference type="RefSeq" id="XP_001024362.1">
    <property type="nucleotide sequence ID" value="XM_001024362.2"/>
</dbReference>
<dbReference type="GeneID" id="7840780"/>
<evidence type="ECO:0000256" key="1">
    <source>
        <dbReference type="SAM" id="MobiDB-lite"/>
    </source>
</evidence>
<dbReference type="Proteomes" id="UP000009168">
    <property type="component" value="Unassembled WGS sequence"/>
</dbReference>
<accession>Q248C8</accession>
<feature type="compositionally biased region" description="Polar residues" evidence="1">
    <location>
        <begin position="101"/>
        <end position="111"/>
    </location>
</feature>
<evidence type="ECO:0000313" key="2">
    <source>
        <dbReference type="EMBL" id="EAS04117.1"/>
    </source>
</evidence>
<organism evidence="2 3">
    <name type="scientific">Tetrahymena thermophila (strain SB210)</name>
    <dbReference type="NCBI Taxonomy" id="312017"/>
    <lineage>
        <taxon>Eukaryota</taxon>
        <taxon>Sar</taxon>
        <taxon>Alveolata</taxon>
        <taxon>Ciliophora</taxon>
        <taxon>Intramacronucleata</taxon>
        <taxon>Oligohymenophorea</taxon>
        <taxon>Hymenostomatida</taxon>
        <taxon>Tetrahymenina</taxon>
        <taxon>Tetrahymenidae</taxon>
        <taxon>Tetrahymena</taxon>
    </lineage>
</organism>
<dbReference type="InParanoid" id="Q248C8"/>
<sequence>MDLILNEQQEDKAILDIYEDVKNVIEWSDKQFLQRIPAFKIFQNQVLIDYENGDEIEDEEFDDKTHINVQKSSILSPDVKTTKTHKTNKTLHTNKTNKTNRSNVSQQNQESFTSVDKQSFFNQTDNEQPPSIVENMKKQQKISKDSRLYMAQNRNSFKESRDNQRRISEVLAEDYQQSQKSIMHRSVNESIPMSSTILQSFFRLGSSQKDIQVYQPQSSKNLVFNKQNSLSSSQVMMLQGGRAIRKSDNSGIIDSTQLISMKNKHEIEKRNSLLIQYNTNAYESKVYPSNKKIVVQEQQNICNYQNNMNTFENEFDSFKEFRIFYPEHNLSRVIHNLNIKKVD</sequence>
<gene>
    <name evidence="2" type="ORF">TTHERM_00532390</name>
</gene>
<evidence type="ECO:0000313" key="3">
    <source>
        <dbReference type="Proteomes" id="UP000009168"/>
    </source>
</evidence>
<keyword evidence="3" id="KW-1185">Reference proteome</keyword>
<dbReference type="HOGENOM" id="CLU_810093_0_0_1"/>
<name>Q248C8_TETTS</name>